<keyword evidence="3" id="KW-1185">Reference proteome</keyword>
<dbReference type="EMBL" id="JAVIZX010000001">
    <property type="protein sequence ID" value="MDR6216271.1"/>
    <property type="molecule type" value="Genomic_DNA"/>
</dbReference>
<feature type="transmembrane region" description="Helical" evidence="1">
    <location>
        <begin position="66"/>
        <end position="86"/>
    </location>
</feature>
<protein>
    <submittedName>
        <fullName evidence="2">Na+-driven multidrug efflux pump</fullName>
    </submittedName>
</protein>
<reference evidence="2 3" key="1">
    <citation type="submission" date="2023-08" db="EMBL/GenBank/DDBJ databases">
        <title>Functional and genomic diversity of the sorghum phyllosphere microbiome.</title>
        <authorList>
            <person name="Shade A."/>
        </authorList>
    </citation>
    <scope>NUCLEOTIDE SEQUENCE [LARGE SCALE GENOMIC DNA]</scope>
    <source>
        <strain evidence="2 3">SORGH_AS_0335</strain>
    </source>
</reference>
<proteinExistence type="predicted"/>
<keyword evidence="1" id="KW-0472">Membrane</keyword>
<feature type="transmembrane region" description="Helical" evidence="1">
    <location>
        <begin position="92"/>
        <end position="112"/>
    </location>
</feature>
<evidence type="ECO:0000313" key="2">
    <source>
        <dbReference type="EMBL" id="MDR6216271.1"/>
    </source>
</evidence>
<evidence type="ECO:0000256" key="1">
    <source>
        <dbReference type="SAM" id="Phobius"/>
    </source>
</evidence>
<accession>A0ABU1IGB6</accession>
<evidence type="ECO:0000313" key="3">
    <source>
        <dbReference type="Proteomes" id="UP001267710"/>
    </source>
</evidence>
<keyword evidence="1" id="KW-1133">Transmembrane helix</keyword>
<dbReference type="RefSeq" id="WP_309831552.1">
    <property type="nucleotide sequence ID" value="NZ_JAVIZX010000001.1"/>
</dbReference>
<comment type="caution">
    <text evidence="2">The sequence shown here is derived from an EMBL/GenBank/DDBJ whole genome shotgun (WGS) entry which is preliminary data.</text>
</comment>
<organism evidence="2 3">
    <name type="scientific">Paracidovorax wautersii</name>
    <dbReference type="NCBI Taxonomy" id="1177982"/>
    <lineage>
        <taxon>Bacteria</taxon>
        <taxon>Pseudomonadati</taxon>
        <taxon>Pseudomonadota</taxon>
        <taxon>Betaproteobacteria</taxon>
        <taxon>Burkholderiales</taxon>
        <taxon>Comamonadaceae</taxon>
        <taxon>Paracidovorax</taxon>
    </lineage>
</organism>
<name>A0ABU1IGB6_9BURK</name>
<keyword evidence="1" id="KW-0812">Transmembrane</keyword>
<feature type="transmembrane region" description="Helical" evidence="1">
    <location>
        <begin position="40"/>
        <end position="59"/>
    </location>
</feature>
<sequence length="128" mass="13822">MRRGALIALTLLLDAPLLSLFLPQGGPALAAAQAINRQVIGSFLLLGVGMVLSGVVRSTGAVWAPLALWAFALWGIRLPAALWLPTWWGPGALWWSFAASALGFAVLSLAYYRSGHWKRACRLPWLDV</sequence>
<gene>
    <name evidence="2" type="ORF">QE399_003960</name>
</gene>
<dbReference type="Proteomes" id="UP001267710">
    <property type="component" value="Unassembled WGS sequence"/>
</dbReference>